<evidence type="ECO:0000313" key="2">
    <source>
        <dbReference type="Proteomes" id="UP000027395"/>
    </source>
</evidence>
<dbReference type="EC" id="3.2.1.17" evidence="1"/>
<accession>A0A073CSF2</accession>
<dbReference type="Gene3D" id="1.10.530.10">
    <property type="match status" value="1"/>
</dbReference>
<dbReference type="InterPro" id="IPR023346">
    <property type="entry name" value="Lysozyme-like_dom_sf"/>
</dbReference>
<proteinExistence type="predicted"/>
<dbReference type="PATRIC" id="fig|388467.6.peg.1933"/>
<evidence type="ECO:0000313" key="1">
    <source>
        <dbReference type="EMBL" id="KEI66960.1"/>
    </source>
</evidence>
<keyword evidence="1" id="KW-0326">Glycosidase</keyword>
<dbReference type="eggNOG" id="COG4678">
    <property type="taxonomic scope" value="Bacteria"/>
</dbReference>
<dbReference type="GO" id="GO:0003796">
    <property type="term" value="F:lysozyme activity"/>
    <property type="evidence" value="ECO:0007669"/>
    <property type="project" value="UniProtKB-EC"/>
</dbReference>
<keyword evidence="2" id="KW-1185">Reference proteome</keyword>
<reference evidence="1 2" key="1">
    <citation type="journal article" date="2014" name="Appl. Environ. Microbiol.">
        <title>Elucidation of insertion elements encoded on plasmids and in vitro construction of shuttle vectors from the toxic cyanobacterium Planktothrix.</title>
        <authorList>
            <person name="Christiansen G."/>
            <person name="Goesmann A."/>
            <person name="Kurmayer R."/>
        </authorList>
    </citation>
    <scope>NUCLEOTIDE SEQUENCE [LARGE SCALE GENOMIC DNA]</scope>
    <source>
        <strain evidence="1 2">NIVA-CYA 126/8</strain>
    </source>
</reference>
<dbReference type="SUPFAM" id="SSF53955">
    <property type="entry name" value="Lysozyme-like"/>
    <property type="match status" value="1"/>
</dbReference>
<gene>
    <name evidence="1" type="ORF">A19Y_1989</name>
</gene>
<sequence>MMEHYQRKRQNLNRRKRLLWSGLLLLMLTFIGVRSCQGKSDFEPSIDQQVEAQWLPLVMRGGDPYIRALMRTISASESSYSDPYHVLYGGKYVSNLQSHPDLCMKIMVGPNQGKCSTAAGRYQMLKTTWDEKAERYHPKPAQFWFWLPYSFEPEYQDTVVYRWLLDDEFWGVNISQLLREEKVDQVLELLSGTWTSLGYGIEDNLVTDSLPEIYEKILQNELNHENGKLFKMPP</sequence>
<keyword evidence="1" id="KW-0378">Hydrolase</keyword>
<dbReference type="EMBL" id="CM002803">
    <property type="protein sequence ID" value="KEI66960.1"/>
    <property type="molecule type" value="Genomic_DNA"/>
</dbReference>
<dbReference type="HOGENOM" id="CLU_089878_0_0_3"/>
<organism evidence="1 2">
    <name type="scientific">Planktothrix agardhii (strain NIVA-CYA 126/8)</name>
    <dbReference type="NCBI Taxonomy" id="388467"/>
    <lineage>
        <taxon>Bacteria</taxon>
        <taxon>Bacillati</taxon>
        <taxon>Cyanobacteriota</taxon>
        <taxon>Cyanophyceae</taxon>
        <taxon>Oscillatoriophycideae</taxon>
        <taxon>Oscillatoriales</taxon>
        <taxon>Microcoleaceae</taxon>
        <taxon>Planktothrix</taxon>
    </lineage>
</organism>
<dbReference type="AlphaFoldDB" id="A0A073CSF2"/>
<dbReference type="STRING" id="388467.A19Y_1989"/>
<protein>
    <submittedName>
        <fullName evidence="1">Muramidase (Phage lambda lysozyme)</fullName>
        <ecNumber evidence="1">3.2.1.17</ecNumber>
    </submittedName>
</protein>
<name>A0A073CSF2_PLAA1</name>
<dbReference type="Proteomes" id="UP000027395">
    <property type="component" value="Chromosome"/>
</dbReference>